<proteinExistence type="predicted"/>
<protein>
    <submittedName>
        <fullName evidence="2">Uncharacterized protein</fullName>
    </submittedName>
</protein>
<gene>
    <name evidence="2" type="ORF">RND81_07G192600</name>
</gene>
<feature type="transmembrane region" description="Helical" evidence="1">
    <location>
        <begin position="186"/>
        <end position="205"/>
    </location>
</feature>
<feature type="transmembrane region" description="Helical" evidence="1">
    <location>
        <begin position="155"/>
        <end position="180"/>
    </location>
</feature>
<evidence type="ECO:0000313" key="2">
    <source>
        <dbReference type="EMBL" id="KAK9707364.1"/>
    </source>
</evidence>
<reference evidence="2" key="1">
    <citation type="submission" date="2024-03" db="EMBL/GenBank/DDBJ databases">
        <title>WGS assembly of Saponaria officinalis var. Norfolk2.</title>
        <authorList>
            <person name="Jenkins J."/>
            <person name="Shu S."/>
            <person name="Grimwood J."/>
            <person name="Barry K."/>
            <person name="Goodstein D."/>
            <person name="Schmutz J."/>
            <person name="Leebens-Mack J."/>
            <person name="Osbourn A."/>
        </authorList>
    </citation>
    <scope>NUCLEOTIDE SEQUENCE [LARGE SCALE GENOMIC DNA]</scope>
    <source>
        <strain evidence="2">JIC</strain>
    </source>
</reference>
<organism evidence="2 3">
    <name type="scientific">Saponaria officinalis</name>
    <name type="common">Common soapwort</name>
    <name type="synonym">Lychnis saponaria</name>
    <dbReference type="NCBI Taxonomy" id="3572"/>
    <lineage>
        <taxon>Eukaryota</taxon>
        <taxon>Viridiplantae</taxon>
        <taxon>Streptophyta</taxon>
        <taxon>Embryophyta</taxon>
        <taxon>Tracheophyta</taxon>
        <taxon>Spermatophyta</taxon>
        <taxon>Magnoliopsida</taxon>
        <taxon>eudicotyledons</taxon>
        <taxon>Gunneridae</taxon>
        <taxon>Pentapetalae</taxon>
        <taxon>Caryophyllales</taxon>
        <taxon>Caryophyllaceae</taxon>
        <taxon>Caryophylleae</taxon>
        <taxon>Saponaria</taxon>
    </lineage>
</organism>
<evidence type="ECO:0000313" key="3">
    <source>
        <dbReference type="Proteomes" id="UP001443914"/>
    </source>
</evidence>
<dbReference type="PANTHER" id="PTHR36714">
    <property type="entry name" value="T23E23.1"/>
    <property type="match status" value="1"/>
</dbReference>
<keyword evidence="1" id="KW-0472">Membrane</keyword>
<evidence type="ECO:0000256" key="1">
    <source>
        <dbReference type="SAM" id="Phobius"/>
    </source>
</evidence>
<comment type="caution">
    <text evidence="2">The sequence shown here is derived from an EMBL/GenBank/DDBJ whole genome shotgun (WGS) entry which is preliminary data.</text>
</comment>
<name>A0AAW1JQB0_SAPOF</name>
<dbReference type="AlphaFoldDB" id="A0AAW1JQB0"/>
<dbReference type="PANTHER" id="PTHR36714:SF1">
    <property type="entry name" value="T23E23.1"/>
    <property type="match status" value="1"/>
</dbReference>
<feature type="transmembrane region" description="Helical" evidence="1">
    <location>
        <begin position="275"/>
        <end position="298"/>
    </location>
</feature>
<feature type="transmembrane region" description="Helical" evidence="1">
    <location>
        <begin position="246"/>
        <end position="269"/>
    </location>
</feature>
<sequence length="332" mass="37711">MHYHLLQLQAMDSSSPAQTEETRETRNLSFLQLLKEASRIPVRNIHFTGFILITSLPLLFWMIYFQILLEGFLQDSFKLERPLLSSLDRYLPYYQFYAGIENLSKAFSEKIIFLPLIYLIPLPLLEFLAAYSTIYFTSKIYKNNPNQRLNSTKGILVTSLIIHVLSTALFLGFLWLSIVFNGCNFISYYDLTIIVIHLAGFAIALPKYLELTAMLNSSLVVSVLGDIHGIDALVVSSRFSKGKEKLGCNLMMVFFVWGFVLRIPCIFFDDGNVGIFVRSTLLWLGCLMKWVVCVVYCYECMGVVLEKRMAGGSCGQEDEEGKLTASLLKDGL</sequence>
<feature type="transmembrane region" description="Helical" evidence="1">
    <location>
        <begin position="111"/>
        <end position="134"/>
    </location>
</feature>
<dbReference type="EMBL" id="JBDFQZ010000007">
    <property type="protein sequence ID" value="KAK9707364.1"/>
    <property type="molecule type" value="Genomic_DNA"/>
</dbReference>
<keyword evidence="3" id="KW-1185">Reference proteome</keyword>
<dbReference type="Proteomes" id="UP001443914">
    <property type="component" value="Unassembled WGS sequence"/>
</dbReference>
<feature type="transmembrane region" description="Helical" evidence="1">
    <location>
        <begin position="45"/>
        <end position="69"/>
    </location>
</feature>
<keyword evidence="1" id="KW-0812">Transmembrane</keyword>
<accession>A0AAW1JQB0</accession>
<keyword evidence="1" id="KW-1133">Transmembrane helix</keyword>